<sequence>MAVTTETMRPFETIIGRWMTSGTVLDEDGKAVATIDGTDEYEWMPGGKWIVHRVDVMMGDDHVHALELIGEHDAETGTYAMRAFDGSGAYGTMTAHLNADGSWTFLGDGMRSTLWPSTDRSSMTALWERQGSSGSWIRWMDMRFVATT</sequence>
<keyword evidence="2" id="KW-1185">Reference proteome</keyword>
<dbReference type="RefSeq" id="WP_127916217.1">
    <property type="nucleotide sequence ID" value="NZ_RKLP01000005.1"/>
</dbReference>
<evidence type="ECO:0000313" key="2">
    <source>
        <dbReference type="Proteomes" id="UP000286208"/>
    </source>
</evidence>
<proteinExistence type="predicted"/>
<evidence type="ECO:0008006" key="3">
    <source>
        <dbReference type="Google" id="ProtNLM"/>
    </source>
</evidence>
<dbReference type="EMBL" id="RKLP01000005">
    <property type="protein sequence ID" value="RVW09417.1"/>
    <property type="molecule type" value="Genomic_DNA"/>
</dbReference>
<reference evidence="1 2" key="1">
    <citation type="submission" date="2018-11" db="EMBL/GenBank/DDBJ databases">
        <title>Rhodococcus spongicola sp. nov. and Rhodococcus xishaensis sp. nov. from marine sponges.</title>
        <authorList>
            <person name="Li L."/>
            <person name="Lin H.W."/>
        </authorList>
    </citation>
    <scope>NUCLEOTIDE SEQUENCE [LARGE SCALE GENOMIC DNA]</scope>
    <source>
        <strain evidence="1 2">CCTCC AB2014297</strain>
    </source>
</reference>
<gene>
    <name evidence="1" type="ORF">EGT67_11555</name>
</gene>
<dbReference type="AlphaFoldDB" id="A0A3S3CZI4"/>
<protein>
    <recommendedName>
        <fullName evidence="3">DUF1579 domain-containing protein</fullName>
    </recommendedName>
</protein>
<evidence type="ECO:0000313" key="1">
    <source>
        <dbReference type="EMBL" id="RVW09417.1"/>
    </source>
</evidence>
<accession>A0A3S3CZI4</accession>
<dbReference type="OrthoDB" id="8481162at2"/>
<name>A0A3S3CZI4_9NOCA</name>
<comment type="caution">
    <text evidence="1">The sequence shown here is derived from an EMBL/GenBank/DDBJ whole genome shotgun (WGS) entry which is preliminary data.</text>
</comment>
<organism evidence="1 2">
    <name type="scientific">Prescottella agglutinans</name>
    <dbReference type="NCBI Taxonomy" id="1644129"/>
    <lineage>
        <taxon>Bacteria</taxon>
        <taxon>Bacillati</taxon>
        <taxon>Actinomycetota</taxon>
        <taxon>Actinomycetes</taxon>
        <taxon>Mycobacteriales</taxon>
        <taxon>Nocardiaceae</taxon>
        <taxon>Prescottella</taxon>
    </lineage>
</organism>
<dbReference type="Proteomes" id="UP000286208">
    <property type="component" value="Unassembled WGS sequence"/>
</dbReference>